<dbReference type="AlphaFoldDB" id="A0A1S7TWX1"/>
<organism evidence="1 2">
    <name type="scientific">Agrobacterium deltaense NCPPB 1641</name>
    <dbReference type="NCBI Taxonomy" id="1183425"/>
    <lineage>
        <taxon>Bacteria</taxon>
        <taxon>Pseudomonadati</taxon>
        <taxon>Pseudomonadota</taxon>
        <taxon>Alphaproteobacteria</taxon>
        <taxon>Hyphomicrobiales</taxon>
        <taxon>Rhizobiaceae</taxon>
        <taxon>Rhizobium/Agrobacterium group</taxon>
        <taxon>Agrobacterium</taxon>
    </lineage>
</organism>
<dbReference type="EMBL" id="FCNP01000033">
    <property type="protein sequence ID" value="CVI59083.1"/>
    <property type="molecule type" value="Genomic_DNA"/>
</dbReference>
<accession>A0A1S7TWX1</accession>
<sequence>MTLPPFASTTRRASSTPFLMRFQNASSFLPPTTAILAANAPDAITSETAPVARNFLKNAIASSLPILPTGPNDRVIYIFHFHGNGIYISFNVAFNIISCHSWMIRL</sequence>
<proteinExistence type="predicted"/>
<evidence type="ECO:0000313" key="2">
    <source>
        <dbReference type="Proteomes" id="UP000192140"/>
    </source>
</evidence>
<dbReference type="Proteomes" id="UP000192140">
    <property type="component" value="Unassembled WGS sequence"/>
</dbReference>
<gene>
    <name evidence="1" type="ORF">AGR7A_Lc120387</name>
</gene>
<reference evidence="1" key="1">
    <citation type="submission" date="2016-01" db="EMBL/GenBank/DDBJ databases">
        <authorList>
            <person name="Regsiter A."/>
            <person name="william w."/>
        </authorList>
    </citation>
    <scope>NUCLEOTIDE SEQUENCE</scope>
    <source>
        <strain evidence="1">NCPPB 1641</strain>
    </source>
</reference>
<keyword evidence="2" id="KW-1185">Reference proteome</keyword>
<name>A0A1S7TWX1_9HYPH</name>
<evidence type="ECO:0000313" key="1">
    <source>
        <dbReference type="EMBL" id="CVI59083.1"/>
    </source>
</evidence>
<protein>
    <submittedName>
        <fullName evidence="1">Uncharacterized protein</fullName>
    </submittedName>
</protein>
<comment type="caution">
    <text evidence="1">The sequence shown here is derived from an EMBL/GenBank/DDBJ whole genome shotgun (WGS) entry which is preliminary data.</text>
</comment>